<dbReference type="EMBL" id="FRXO01000005">
    <property type="protein sequence ID" value="SHO66293.1"/>
    <property type="molecule type" value="Genomic_DNA"/>
</dbReference>
<keyword evidence="6" id="KW-1185">Reference proteome</keyword>
<proteinExistence type="inferred from homology"/>
<evidence type="ECO:0000256" key="3">
    <source>
        <dbReference type="ARBA" id="ARBA00023315"/>
    </source>
</evidence>
<dbReference type="PROSITE" id="PS51186">
    <property type="entry name" value="GNAT"/>
    <property type="match status" value="1"/>
</dbReference>
<dbReference type="SUPFAM" id="SSF55729">
    <property type="entry name" value="Acyl-CoA N-acyltransferases (Nat)"/>
    <property type="match status" value="1"/>
</dbReference>
<dbReference type="Proteomes" id="UP000186406">
    <property type="component" value="Unassembled WGS sequence"/>
</dbReference>
<evidence type="ECO:0000313" key="6">
    <source>
        <dbReference type="Proteomes" id="UP000186406"/>
    </source>
</evidence>
<evidence type="ECO:0000313" key="5">
    <source>
        <dbReference type="EMBL" id="SHO66293.1"/>
    </source>
</evidence>
<dbReference type="FunFam" id="3.40.630.30:FF:000064">
    <property type="entry name" value="GNAT family acetyltransferase"/>
    <property type="match status" value="1"/>
</dbReference>
<reference evidence="5 6" key="1">
    <citation type="submission" date="2016-12" db="EMBL/GenBank/DDBJ databases">
        <authorList>
            <person name="Song W.-J."/>
            <person name="Kurnit D.M."/>
        </authorList>
    </citation>
    <scope>NUCLEOTIDE SEQUENCE [LARGE SCALE GENOMIC DNA]</scope>
    <source>
        <strain evidence="5 6">DSM 19599</strain>
    </source>
</reference>
<dbReference type="OrthoDB" id="9805924at2"/>
<evidence type="ECO:0000256" key="1">
    <source>
        <dbReference type="ARBA" id="ARBA00008694"/>
    </source>
</evidence>
<dbReference type="CDD" id="cd04301">
    <property type="entry name" value="NAT_SF"/>
    <property type="match status" value="1"/>
</dbReference>
<dbReference type="InterPro" id="IPR051016">
    <property type="entry name" value="Diverse_Substrate_AcTransf"/>
</dbReference>
<organism evidence="5 6">
    <name type="scientific">Pseudoxanthobacter soli DSM 19599</name>
    <dbReference type="NCBI Taxonomy" id="1123029"/>
    <lineage>
        <taxon>Bacteria</taxon>
        <taxon>Pseudomonadati</taxon>
        <taxon>Pseudomonadota</taxon>
        <taxon>Alphaproteobacteria</taxon>
        <taxon>Hyphomicrobiales</taxon>
        <taxon>Segnochrobactraceae</taxon>
        <taxon>Pseudoxanthobacter</taxon>
    </lineage>
</organism>
<gene>
    <name evidence="5" type="ORF">SAMN02745172_02949</name>
</gene>
<dbReference type="InterPro" id="IPR000182">
    <property type="entry name" value="GNAT_dom"/>
</dbReference>
<accession>A0A1M7ZN13</accession>
<dbReference type="GO" id="GO:0008080">
    <property type="term" value="F:N-acetyltransferase activity"/>
    <property type="evidence" value="ECO:0007669"/>
    <property type="project" value="UniProtKB-ARBA"/>
</dbReference>
<name>A0A1M7ZN13_9HYPH</name>
<dbReference type="InterPro" id="IPR016181">
    <property type="entry name" value="Acyl_CoA_acyltransferase"/>
</dbReference>
<dbReference type="Gene3D" id="3.40.630.30">
    <property type="match status" value="1"/>
</dbReference>
<dbReference type="Pfam" id="PF00583">
    <property type="entry name" value="Acetyltransf_1"/>
    <property type="match status" value="1"/>
</dbReference>
<keyword evidence="2 5" id="KW-0808">Transferase</keyword>
<dbReference type="PANTHER" id="PTHR10545">
    <property type="entry name" value="DIAMINE N-ACETYLTRANSFERASE"/>
    <property type="match status" value="1"/>
</dbReference>
<evidence type="ECO:0000256" key="2">
    <source>
        <dbReference type="ARBA" id="ARBA00022679"/>
    </source>
</evidence>
<dbReference type="RefSeq" id="WP_073629929.1">
    <property type="nucleotide sequence ID" value="NZ_FRXO01000005.1"/>
</dbReference>
<protein>
    <submittedName>
        <fullName evidence="5">L-amino acid N-acyltransferase YncA</fullName>
    </submittedName>
</protein>
<keyword evidence="3 5" id="KW-0012">Acyltransferase</keyword>
<comment type="similarity">
    <text evidence="1">Belongs to the acetyltransferase family.</text>
</comment>
<dbReference type="AlphaFoldDB" id="A0A1M7ZN13"/>
<dbReference type="STRING" id="1123029.SAMN02745172_02949"/>
<evidence type="ECO:0000259" key="4">
    <source>
        <dbReference type="PROSITE" id="PS51186"/>
    </source>
</evidence>
<feature type="domain" description="N-acetyltransferase" evidence="4">
    <location>
        <begin position="3"/>
        <end position="159"/>
    </location>
</feature>
<dbReference type="PANTHER" id="PTHR10545:SF29">
    <property type="entry name" value="GH14572P-RELATED"/>
    <property type="match status" value="1"/>
</dbReference>
<sequence length="163" mass="17597">MSISIRSAGPADAGIVFGFVRALAEYEKLSHEVEADEAMIAAALAGPNPRVFCDIAEWNGAPAGFALWFYNFSTFRGRHGIYLEDLFVDPALRGHGIGKALLVHLARRCVDEGLGRLEWAVLDWNAPSIAFYRAQGAVLMDEWTGCRVSGEALARLAGETAAA</sequence>